<comment type="caution">
    <text evidence="2">The sequence shown here is derived from an EMBL/GenBank/DDBJ whole genome shotgun (WGS) entry which is preliminary data.</text>
</comment>
<accession>A0ABV0MEX7</accession>
<proteinExistence type="predicted"/>
<name>A0ABV0MEX7_9TELE</name>
<evidence type="ECO:0000256" key="1">
    <source>
        <dbReference type="SAM" id="MobiDB-lite"/>
    </source>
</evidence>
<feature type="region of interest" description="Disordered" evidence="1">
    <location>
        <begin position="134"/>
        <end position="210"/>
    </location>
</feature>
<protein>
    <submittedName>
        <fullName evidence="2">Uncharacterized protein</fullName>
    </submittedName>
</protein>
<dbReference type="EMBL" id="JAHRIO010000009">
    <property type="protein sequence ID" value="MEQ2157289.1"/>
    <property type="molecule type" value="Genomic_DNA"/>
</dbReference>
<organism evidence="2 3">
    <name type="scientific">Goodea atripinnis</name>
    <dbReference type="NCBI Taxonomy" id="208336"/>
    <lineage>
        <taxon>Eukaryota</taxon>
        <taxon>Metazoa</taxon>
        <taxon>Chordata</taxon>
        <taxon>Craniata</taxon>
        <taxon>Vertebrata</taxon>
        <taxon>Euteleostomi</taxon>
        <taxon>Actinopterygii</taxon>
        <taxon>Neopterygii</taxon>
        <taxon>Teleostei</taxon>
        <taxon>Neoteleostei</taxon>
        <taxon>Acanthomorphata</taxon>
        <taxon>Ovalentaria</taxon>
        <taxon>Atherinomorphae</taxon>
        <taxon>Cyprinodontiformes</taxon>
        <taxon>Goodeidae</taxon>
        <taxon>Goodea</taxon>
    </lineage>
</organism>
<gene>
    <name evidence="2" type="ORF">GOODEAATRI_000340</name>
</gene>
<reference evidence="2 3" key="1">
    <citation type="submission" date="2021-06" db="EMBL/GenBank/DDBJ databases">
        <authorList>
            <person name="Palmer J.M."/>
        </authorList>
    </citation>
    <scope>NUCLEOTIDE SEQUENCE [LARGE SCALE GENOMIC DNA]</scope>
    <source>
        <strain evidence="2 3">GA_2019</strain>
        <tissue evidence="2">Muscle</tissue>
    </source>
</reference>
<keyword evidence="3" id="KW-1185">Reference proteome</keyword>
<feature type="compositionally biased region" description="Pro residues" evidence="1">
    <location>
        <begin position="150"/>
        <end position="162"/>
    </location>
</feature>
<sequence>MTLFSLLDPTSVSLHPDLTDIPDRDLTSSHQALFLQMSLPFTALLWLPTDTQVCPCQDRWVGSLVLDLPMDIYSNPDWALALQLIFGTHHHHQTSVPLQIIIMGRCLHRPCHFIPLVHFLVGVRGPLGPLPPLPPDMRFPGPRNRITPPMDLPPGVPPPRVLPLPAHTGDGYGQGAPSNPQNSVGLQSGPGQDVHLKQEAPQDSVRPGMV</sequence>
<dbReference type="Proteomes" id="UP001476798">
    <property type="component" value="Unassembled WGS sequence"/>
</dbReference>
<feature type="compositionally biased region" description="Polar residues" evidence="1">
    <location>
        <begin position="176"/>
        <end position="190"/>
    </location>
</feature>
<evidence type="ECO:0000313" key="2">
    <source>
        <dbReference type="EMBL" id="MEQ2157289.1"/>
    </source>
</evidence>
<evidence type="ECO:0000313" key="3">
    <source>
        <dbReference type="Proteomes" id="UP001476798"/>
    </source>
</evidence>